<reference evidence="2" key="5">
    <citation type="submission" date="2020-05" db="EMBL/GenBank/DDBJ databases">
        <authorList>
            <person name="Rincon C."/>
            <person name="Sanders R I."/>
            <person name="Robbins C."/>
            <person name="Chaturvedi A."/>
        </authorList>
    </citation>
    <scope>NUCLEOTIDE SEQUENCE</scope>
    <source>
        <strain evidence="2">CHB12</strain>
    </source>
</reference>
<dbReference type="InterPro" id="IPR045509">
    <property type="entry name" value="HD_assoc_2"/>
</dbReference>
<accession>A0A2I1ENH0</accession>
<dbReference type="PROSITE" id="PS51831">
    <property type="entry name" value="HD"/>
    <property type="match status" value="1"/>
</dbReference>
<dbReference type="Pfam" id="PF19276">
    <property type="entry name" value="HD_assoc_2"/>
    <property type="match status" value="1"/>
</dbReference>
<dbReference type="VEuPathDB" id="FungiDB:RhiirFUN_021483"/>
<name>A0A2I1ENH0_9GLOM</name>
<reference evidence="3 6" key="2">
    <citation type="submission" date="2017-09" db="EMBL/GenBank/DDBJ databases">
        <title>Extensive intraspecific genome diversity in a model arbuscular mycorrhizal fungus.</title>
        <authorList>
            <person name="Chen E.C."/>
            <person name="Morin E."/>
            <person name="Beaudet D."/>
            <person name="Noel J."/>
            <person name="Ndikumana S."/>
            <person name="Charron P."/>
            <person name="St-Onge C."/>
            <person name="Giorgi J."/>
            <person name="Grigoriev I.V."/>
            <person name="Roux C."/>
            <person name="Martin F.M."/>
            <person name="Corradi N."/>
        </authorList>
    </citation>
    <scope>NUCLEOTIDE SEQUENCE [LARGE SCALE GENOMIC DNA]</scope>
    <source>
        <strain evidence="3 6">A5</strain>
    </source>
</reference>
<dbReference type="EMBL" id="LLXH01000930">
    <property type="protein sequence ID" value="PKC61860.1"/>
    <property type="molecule type" value="Genomic_DNA"/>
</dbReference>
<gene>
    <name evidence="2" type="ORF">CHRIB12_LOCUS4262</name>
    <name evidence="4" type="ORF">RhiirA1_538903</name>
    <name evidence="3" type="ORF">RhiirA5_503854</name>
</gene>
<evidence type="ECO:0000259" key="1">
    <source>
        <dbReference type="PROSITE" id="PS51831"/>
    </source>
</evidence>
<dbReference type="VEuPathDB" id="FungiDB:RhiirA1_538903"/>
<proteinExistence type="predicted"/>
<reference evidence="3 6" key="1">
    <citation type="submission" date="2016-04" db="EMBL/GenBank/DDBJ databases">
        <title>Genome analyses suggest a sexual origin of heterokaryosis in a supposedly ancient asexual fungus.</title>
        <authorList>
            <person name="Ropars J."/>
            <person name="Sedzielewska K."/>
            <person name="Noel J."/>
            <person name="Charron P."/>
            <person name="Farinelli L."/>
            <person name="Marton T."/>
            <person name="Kruger M."/>
            <person name="Pelin A."/>
            <person name="Brachmann A."/>
            <person name="Corradi N."/>
        </authorList>
    </citation>
    <scope>NUCLEOTIDE SEQUENCE [LARGE SCALE GENOMIC DNA]</scope>
    <source>
        <strain evidence="3 6">A5</strain>
    </source>
</reference>
<dbReference type="GO" id="GO:0006203">
    <property type="term" value="P:dGTP catabolic process"/>
    <property type="evidence" value="ECO:0007669"/>
    <property type="project" value="TreeGrafter"/>
</dbReference>
<sequence>MTKRIQDPIHGLMEFDDWVVKFIDTEHFQRLRSIKQLGTSYYVYPGASHNRFEHSLGVAHLAHSLVKRIRESQPNLGCSEKDLKCVTLAALCHDLGHGPFSHLFEGFIRKTRTDRIKWKHEEASIMMFNDILKKYKGIAGDLSEDDKQLIRDLITGNNTGDRPPYLFDIVSNQRNSIDVDKFDYLARDCYYLGMKSEFDFSRLMNYSRVSNNQIVYDFKESYNIYELFHTRYSLHKKAYKHFVGKAIDYMIIDALEAADEVLKISHSINNAKDFLKMDDTILNRIVCDNNPNLKKSKKIIKRIRKRKLYKFVDGYLVPKELKEEFERNKVTEKKIVKHRSNGAELEKDDVIVDIFNLNYGNKDENPIDNVEFYDKNQPNDVFKLEESQVSYLTPKQYDELYIRIFTRNRRKIKQIRKCFKKLLKKDYEIQNPMTYYSR</sequence>
<dbReference type="SMART" id="SM00471">
    <property type="entry name" value="HDc"/>
    <property type="match status" value="1"/>
</dbReference>
<dbReference type="Proteomes" id="UP000232688">
    <property type="component" value="Unassembled WGS sequence"/>
</dbReference>
<dbReference type="Proteomes" id="UP000684084">
    <property type="component" value="Unassembled WGS sequence"/>
</dbReference>
<dbReference type="Gene3D" id="1.10.3210.10">
    <property type="entry name" value="Hypothetical protein af1432"/>
    <property type="match status" value="1"/>
</dbReference>
<dbReference type="GO" id="GO:0008832">
    <property type="term" value="F:dGTPase activity"/>
    <property type="evidence" value="ECO:0007669"/>
    <property type="project" value="TreeGrafter"/>
</dbReference>
<dbReference type="EMBL" id="LLXJ01001320">
    <property type="protein sequence ID" value="PKC02753.1"/>
    <property type="molecule type" value="Genomic_DNA"/>
</dbReference>
<dbReference type="InterPro" id="IPR050135">
    <property type="entry name" value="dGTPase-like"/>
</dbReference>
<dbReference type="AlphaFoldDB" id="A0A2I1ENH0"/>
<comment type="caution">
    <text evidence="4">The sequence shown here is derived from an EMBL/GenBank/DDBJ whole genome shotgun (WGS) entry which is preliminary data.</text>
</comment>
<keyword evidence="4" id="KW-0378">Hydrolase</keyword>
<dbReference type="Gene3D" id="3.30.70.2760">
    <property type="match status" value="1"/>
</dbReference>
<dbReference type="PANTHER" id="PTHR11373:SF4">
    <property type="entry name" value="DEOXYNUCLEOSIDE TRIPHOSPHATE TRIPHOSPHOHYDROLASE SAMHD1"/>
    <property type="match status" value="1"/>
</dbReference>
<dbReference type="Proteomes" id="UP000232722">
    <property type="component" value="Unassembled WGS sequence"/>
</dbReference>
<evidence type="ECO:0000313" key="4">
    <source>
        <dbReference type="EMBL" id="PKC61860.1"/>
    </source>
</evidence>
<dbReference type="Pfam" id="PF01966">
    <property type="entry name" value="HD"/>
    <property type="match status" value="1"/>
</dbReference>
<dbReference type="OrthoDB" id="9991235at2759"/>
<dbReference type="InterPro" id="IPR006674">
    <property type="entry name" value="HD_domain"/>
</dbReference>
<evidence type="ECO:0000313" key="3">
    <source>
        <dbReference type="EMBL" id="PKC02753.1"/>
    </source>
</evidence>
<evidence type="ECO:0000313" key="2">
    <source>
        <dbReference type="EMBL" id="CAB5346694.1"/>
    </source>
</evidence>
<dbReference type="GO" id="GO:0005634">
    <property type="term" value="C:nucleus"/>
    <property type="evidence" value="ECO:0007669"/>
    <property type="project" value="TreeGrafter"/>
</dbReference>
<dbReference type="SUPFAM" id="SSF109604">
    <property type="entry name" value="HD-domain/PDEase-like"/>
    <property type="match status" value="1"/>
</dbReference>
<reference evidence="4 5" key="3">
    <citation type="submission" date="2017-10" db="EMBL/GenBank/DDBJ databases">
        <title>Extensive intraspecific genome diversity in a model arbuscular mycorrhizal fungus.</title>
        <authorList>
            <person name="Chen E.C.H."/>
            <person name="Morin E."/>
            <person name="Baudet D."/>
            <person name="Noel J."/>
            <person name="Ndikumana S."/>
            <person name="Charron P."/>
            <person name="St-Onge C."/>
            <person name="Giorgi J."/>
            <person name="Grigoriev I.V."/>
            <person name="Roux C."/>
            <person name="Martin F.M."/>
            <person name="Corradi N."/>
        </authorList>
    </citation>
    <scope>NUCLEOTIDE SEQUENCE [LARGE SCALE GENOMIC DNA]</scope>
    <source>
        <strain evidence="4 5">A1</strain>
    </source>
</reference>
<dbReference type="InterPro" id="IPR003607">
    <property type="entry name" value="HD/PDEase_dom"/>
</dbReference>
<evidence type="ECO:0000313" key="5">
    <source>
        <dbReference type="Proteomes" id="UP000232688"/>
    </source>
</evidence>
<reference evidence="4 5" key="4">
    <citation type="submission" date="2017-10" db="EMBL/GenBank/DDBJ databases">
        <title>Genome analyses suggest a sexual origin of heterokaryosis in a supposedly ancient asexual fungus.</title>
        <authorList>
            <person name="Corradi N."/>
            <person name="Sedzielewska K."/>
            <person name="Noel J."/>
            <person name="Charron P."/>
            <person name="Farinelli L."/>
            <person name="Marton T."/>
            <person name="Kruger M."/>
            <person name="Pelin A."/>
            <person name="Brachmann A."/>
            <person name="Corradi N."/>
        </authorList>
    </citation>
    <scope>NUCLEOTIDE SEQUENCE [LARGE SCALE GENOMIC DNA]</scope>
    <source>
        <strain evidence="4 5">A1</strain>
    </source>
</reference>
<evidence type="ECO:0000313" key="6">
    <source>
        <dbReference type="Proteomes" id="UP000232722"/>
    </source>
</evidence>
<organism evidence="4 5">
    <name type="scientific">Rhizophagus irregularis</name>
    <dbReference type="NCBI Taxonomy" id="588596"/>
    <lineage>
        <taxon>Eukaryota</taxon>
        <taxon>Fungi</taxon>
        <taxon>Fungi incertae sedis</taxon>
        <taxon>Mucoromycota</taxon>
        <taxon>Glomeromycotina</taxon>
        <taxon>Glomeromycetes</taxon>
        <taxon>Glomerales</taxon>
        <taxon>Glomeraceae</taxon>
        <taxon>Rhizophagus</taxon>
    </lineage>
</organism>
<dbReference type="VEuPathDB" id="FungiDB:FUN_009659"/>
<protein>
    <submittedName>
        <fullName evidence="4">HD phosphohydrolase domain-containing protein</fullName>
    </submittedName>
</protein>
<feature type="domain" description="HD" evidence="1">
    <location>
        <begin position="51"/>
        <end position="185"/>
    </location>
</feature>
<dbReference type="PANTHER" id="PTHR11373">
    <property type="entry name" value="DEOXYNUCLEOSIDE TRIPHOSPHATE TRIPHOSPHOHYDROLASE"/>
    <property type="match status" value="1"/>
</dbReference>
<dbReference type="EMBL" id="CAGKOT010000006">
    <property type="protein sequence ID" value="CAB5346694.1"/>
    <property type="molecule type" value="Genomic_DNA"/>
</dbReference>
<dbReference type="CDD" id="cd00077">
    <property type="entry name" value="HDc"/>
    <property type="match status" value="1"/>
</dbReference>